<feature type="non-terminal residue" evidence="2">
    <location>
        <position position="517"/>
    </location>
</feature>
<dbReference type="EMBL" id="HE573023">
    <property type="protein sequence ID" value="CCC48746.1"/>
    <property type="molecule type" value="Genomic_DNA"/>
</dbReference>
<name>G0TXQ5_TRYVY</name>
<evidence type="ECO:0000313" key="2">
    <source>
        <dbReference type="EMBL" id="CCC48746.1"/>
    </source>
</evidence>
<protein>
    <submittedName>
        <fullName evidence="2">Uncharacterized protein</fullName>
    </submittedName>
</protein>
<reference evidence="2" key="1">
    <citation type="journal article" date="2012" name="Proc. Natl. Acad. Sci. U.S.A.">
        <title>Antigenic diversity is generated by distinct evolutionary mechanisms in African trypanosome species.</title>
        <authorList>
            <person name="Jackson A.P."/>
            <person name="Berry A."/>
            <person name="Aslett M."/>
            <person name="Allison H.C."/>
            <person name="Burton P."/>
            <person name="Vavrova-Anderson J."/>
            <person name="Brown R."/>
            <person name="Browne H."/>
            <person name="Corton N."/>
            <person name="Hauser H."/>
            <person name="Gamble J."/>
            <person name="Gilderthorp R."/>
            <person name="Marcello L."/>
            <person name="McQuillan J."/>
            <person name="Otto T.D."/>
            <person name="Quail M.A."/>
            <person name="Sanders M.J."/>
            <person name="van Tonder A."/>
            <person name="Ginger M.L."/>
            <person name="Field M.C."/>
            <person name="Barry J.D."/>
            <person name="Hertz-Fowler C."/>
            <person name="Berriman M."/>
        </authorList>
    </citation>
    <scope>NUCLEOTIDE SEQUENCE</scope>
    <source>
        <strain evidence="2">Y486</strain>
    </source>
</reference>
<organism evidence="2">
    <name type="scientific">Trypanosoma vivax (strain Y486)</name>
    <dbReference type="NCBI Taxonomy" id="1055687"/>
    <lineage>
        <taxon>Eukaryota</taxon>
        <taxon>Discoba</taxon>
        <taxon>Euglenozoa</taxon>
        <taxon>Kinetoplastea</taxon>
        <taxon>Metakinetoplastina</taxon>
        <taxon>Trypanosomatida</taxon>
        <taxon>Trypanosomatidae</taxon>
        <taxon>Trypanosoma</taxon>
        <taxon>Duttonella</taxon>
    </lineage>
</organism>
<gene>
    <name evidence="2" type="ORF">TVY486_0700890</name>
</gene>
<feature type="region of interest" description="Disordered" evidence="1">
    <location>
        <begin position="264"/>
        <end position="317"/>
    </location>
</feature>
<accession>G0TXQ5</accession>
<dbReference type="Gene3D" id="3.30.160.360">
    <property type="match status" value="1"/>
</dbReference>
<dbReference type="PROSITE" id="PS51543">
    <property type="entry name" value="FYRC"/>
    <property type="match status" value="1"/>
</dbReference>
<proteinExistence type="predicted"/>
<feature type="region of interest" description="Disordered" evidence="1">
    <location>
        <begin position="155"/>
        <end position="190"/>
    </location>
</feature>
<feature type="region of interest" description="Disordered" evidence="1">
    <location>
        <begin position="482"/>
        <end position="505"/>
    </location>
</feature>
<dbReference type="InterPro" id="IPR003889">
    <property type="entry name" value="FYrich_C"/>
</dbReference>
<dbReference type="GO" id="GO:0005634">
    <property type="term" value="C:nucleus"/>
    <property type="evidence" value="ECO:0007669"/>
    <property type="project" value="InterPro"/>
</dbReference>
<sequence>MLRVVSLGSYVADKRFHRQCIHGDIFYPVGFTVERSIFSMPRGSQVRVVLPGDVDDGAPVDSVFYTACIKQQPDGSPLFEVTRSDKPLDVHASSTPCGAWRSAMEAAERDFPHQADSLLKMQRDAKSDMMAYGEKWYGLTHELVVDRIKNMPGYQLSRKGSRSAKPGCSTADGPTRDASPPLVAADKSAPRRGLARIAPGRGKVDAVKIEDKASSKASSSFLQEEDVPMILLALRKAAATPTLCQKCGLVTKFCPITGEAHQVVTTTTETEKVQRRQRKRTGGSAGDGSAPESPSVSRKRQASSSSDPSGRPAVRQNKRQLRLFEMKNESGDPDDIPFACRMFVQEQKPAGVPTVVPLRPPLSASESQKAIQIMQNTLRSDNVIRVPFASMLQLPRMPKGRERKKQKTAATAAEDELKEEIELLSNTADDDVVLVSADKVLQLDEEKELNVLDISNRAHKAVARRYVKFVGRFTSERTKMELLKQSGSSASRKAPLRVVKKGAGTRSKTLPLQDVVL</sequence>
<evidence type="ECO:0000256" key="1">
    <source>
        <dbReference type="SAM" id="MobiDB-lite"/>
    </source>
</evidence>
<dbReference type="VEuPathDB" id="TriTrypDB:TvY486_0700890"/>
<dbReference type="Pfam" id="PF05965">
    <property type="entry name" value="FYRC"/>
    <property type="match status" value="1"/>
</dbReference>
<dbReference type="AlphaFoldDB" id="G0TXQ5"/>